<protein>
    <recommendedName>
        <fullName evidence="2">DUF6824 domain-containing protein</fullName>
    </recommendedName>
</protein>
<evidence type="ECO:0000313" key="3">
    <source>
        <dbReference type="EMBL" id="KAG7344340.1"/>
    </source>
</evidence>
<dbReference type="InterPro" id="IPR049227">
    <property type="entry name" value="DUF6824"/>
</dbReference>
<feature type="region of interest" description="Disordered" evidence="1">
    <location>
        <begin position="201"/>
        <end position="227"/>
    </location>
</feature>
<dbReference type="Pfam" id="PF20710">
    <property type="entry name" value="DUF6824"/>
    <property type="match status" value="1"/>
</dbReference>
<evidence type="ECO:0000259" key="2">
    <source>
        <dbReference type="Pfam" id="PF20710"/>
    </source>
</evidence>
<reference evidence="3" key="2">
    <citation type="submission" date="2021-04" db="EMBL/GenBank/DDBJ databases">
        <authorList>
            <person name="Podell S."/>
        </authorList>
    </citation>
    <scope>NUCLEOTIDE SEQUENCE</scope>
    <source>
        <strain evidence="3">Hildebrandi</strain>
    </source>
</reference>
<comment type="caution">
    <text evidence="3">The sequence shown here is derived from an EMBL/GenBank/DDBJ whole genome shotgun (WGS) entry which is preliminary data.</text>
</comment>
<feature type="compositionally biased region" description="Acidic residues" evidence="1">
    <location>
        <begin position="273"/>
        <end position="285"/>
    </location>
</feature>
<reference evidence="3" key="1">
    <citation type="journal article" date="2021" name="Sci. Rep.">
        <title>Diploid genomic architecture of Nitzschia inconspicua, an elite biomass production diatom.</title>
        <authorList>
            <person name="Oliver A."/>
            <person name="Podell S."/>
            <person name="Pinowska A."/>
            <person name="Traller J.C."/>
            <person name="Smith S.R."/>
            <person name="McClure R."/>
            <person name="Beliaev A."/>
            <person name="Bohutskyi P."/>
            <person name="Hill E.A."/>
            <person name="Rabines A."/>
            <person name="Zheng H."/>
            <person name="Allen L.Z."/>
            <person name="Kuo A."/>
            <person name="Grigoriev I.V."/>
            <person name="Allen A.E."/>
            <person name="Hazlebeck D."/>
            <person name="Allen E.E."/>
        </authorList>
    </citation>
    <scope>NUCLEOTIDE SEQUENCE</scope>
    <source>
        <strain evidence="3">Hildebrandi</strain>
    </source>
</reference>
<feature type="region of interest" description="Disordered" evidence="1">
    <location>
        <begin position="90"/>
        <end position="112"/>
    </location>
</feature>
<dbReference type="OrthoDB" id="48671at2759"/>
<feature type="compositionally biased region" description="Basic and acidic residues" evidence="1">
    <location>
        <begin position="201"/>
        <end position="211"/>
    </location>
</feature>
<dbReference type="AlphaFoldDB" id="A0A9K3KJF1"/>
<feature type="domain" description="DUF6824" evidence="2">
    <location>
        <begin position="121"/>
        <end position="204"/>
    </location>
</feature>
<proteinExistence type="predicted"/>
<feature type="region of interest" description="Disordered" evidence="1">
    <location>
        <begin position="244"/>
        <end position="285"/>
    </location>
</feature>
<dbReference type="EMBL" id="JAGRRH010000023">
    <property type="protein sequence ID" value="KAG7344340.1"/>
    <property type="molecule type" value="Genomic_DNA"/>
</dbReference>
<dbReference type="Proteomes" id="UP000693970">
    <property type="component" value="Unassembled WGS sequence"/>
</dbReference>
<sequence>MFLDARTGYWSKKHEQDVPLFTTSRHIVIFVSGIPRTSYFECDVSGAPICDNFNMIMMSSPYSYFNRVVAVPSSPSSDEKIFPYFDRMSSSASTSRQEDDHDDDVKKPAASKLPPGVAMNDVLCGRDKVSHAHVGNKHFRSIIETYREVYQNAHCRDQKTNITCSVIAKIHSCGGRFLKLNEESGVWEEVGEQYAREKVSHALRSAKDPTRPKITKPRKIKKYVPSQEEDAAFREALEQQQQIFQSLLDNHVEGEDGSVNEDTNKDNKGREDSDSDGEEDWDFYQ</sequence>
<feature type="compositionally biased region" description="Basic and acidic residues" evidence="1">
    <location>
        <begin position="262"/>
        <end position="272"/>
    </location>
</feature>
<evidence type="ECO:0000313" key="4">
    <source>
        <dbReference type="Proteomes" id="UP000693970"/>
    </source>
</evidence>
<feature type="compositionally biased region" description="Basic and acidic residues" evidence="1">
    <location>
        <begin position="96"/>
        <end position="107"/>
    </location>
</feature>
<accession>A0A9K3KJF1</accession>
<name>A0A9K3KJF1_9STRA</name>
<feature type="compositionally biased region" description="Basic residues" evidence="1">
    <location>
        <begin position="213"/>
        <end position="222"/>
    </location>
</feature>
<gene>
    <name evidence="3" type="ORF">IV203_022348</name>
</gene>
<organism evidence="3 4">
    <name type="scientific">Nitzschia inconspicua</name>
    <dbReference type="NCBI Taxonomy" id="303405"/>
    <lineage>
        <taxon>Eukaryota</taxon>
        <taxon>Sar</taxon>
        <taxon>Stramenopiles</taxon>
        <taxon>Ochrophyta</taxon>
        <taxon>Bacillariophyta</taxon>
        <taxon>Bacillariophyceae</taxon>
        <taxon>Bacillariophycidae</taxon>
        <taxon>Bacillariales</taxon>
        <taxon>Bacillariaceae</taxon>
        <taxon>Nitzschia</taxon>
    </lineage>
</organism>
<keyword evidence="4" id="KW-1185">Reference proteome</keyword>
<evidence type="ECO:0000256" key="1">
    <source>
        <dbReference type="SAM" id="MobiDB-lite"/>
    </source>
</evidence>